<dbReference type="InterPro" id="IPR036457">
    <property type="entry name" value="PPM-type-like_dom_sf"/>
</dbReference>
<keyword evidence="2" id="KW-1133">Transmembrane helix</keyword>
<name>A0ABV6UNN5_9ACTN</name>
<gene>
    <name evidence="4" type="ORF">ACEZDJ_17380</name>
</gene>
<keyword evidence="5" id="KW-1185">Reference proteome</keyword>
<dbReference type="InterPro" id="IPR052016">
    <property type="entry name" value="Bact_Sigma-Reg"/>
</dbReference>
<evidence type="ECO:0000313" key="5">
    <source>
        <dbReference type="Proteomes" id="UP001592528"/>
    </source>
</evidence>
<reference evidence="4 5" key="1">
    <citation type="submission" date="2024-09" db="EMBL/GenBank/DDBJ databases">
        <authorList>
            <person name="Lee S.D."/>
        </authorList>
    </citation>
    <scope>NUCLEOTIDE SEQUENCE [LARGE SCALE GENOMIC DNA]</scope>
    <source>
        <strain evidence="4 5">N1-5</strain>
    </source>
</reference>
<dbReference type="InterPro" id="IPR003594">
    <property type="entry name" value="HATPase_dom"/>
</dbReference>
<dbReference type="Proteomes" id="UP001592528">
    <property type="component" value="Unassembled WGS sequence"/>
</dbReference>
<feature type="domain" description="PPM-type phosphatase" evidence="3">
    <location>
        <begin position="142"/>
        <end position="355"/>
    </location>
</feature>
<accession>A0ABV6UNN5</accession>
<comment type="caution">
    <text evidence="4">The sequence shown here is derived from an EMBL/GenBank/DDBJ whole genome shotgun (WGS) entry which is preliminary data.</text>
</comment>
<dbReference type="SUPFAM" id="SSF55874">
    <property type="entry name" value="ATPase domain of HSP90 chaperone/DNA topoisomerase II/histidine kinase"/>
    <property type="match status" value="1"/>
</dbReference>
<dbReference type="Pfam" id="PF07228">
    <property type="entry name" value="SpoIIE"/>
    <property type="match status" value="1"/>
</dbReference>
<evidence type="ECO:0000256" key="1">
    <source>
        <dbReference type="ARBA" id="ARBA00022801"/>
    </source>
</evidence>
<protein>
    <submittedName>
        <fullName evidence="4">SpoIIE family protein phosphatase</fullName>
    </submittedName>
</protein>
<dbReference type="PANTHER" id="PTHR43156">
    <property type="entry name" value="STAGE II SPORULATION PROTEIN E-RELATED"/>
    <property type="match status" value="1"/>
</dbReference>
<dbReference type="Gene3D" id="3.30.565.10">
    <property type="entry name" value="Histidine kinase-like ATPase, C-terminal domain"/>
    <property type="match status" value="1"/>
</dbReference>
<evidence type="ECO:0000313" key="4">
    <source>
        <dbReference type="EMBL" id="MFC1403065.1"/>
    </source>
</evidence>
<dbReference type="PANTHER" id="PTHR43156:SF2">
    <property type="entry name" value="STAGE II SPORULATION PROTEIN E"/>
    <property type="match status" value="1"/>
</dbReference>
<sequence>MSAGTRTAALAGRLPKVGVQQLLPGGVLILTAAALLIARPDGHYGLVLAVVPFVAAAVHGVAGTAVVGTLTVAAYVVLRHQLLEGGTGVWLIKLAFVAGAAVLATVMARGRVRERTLTHTRELALALQEGLLPQHLPATSAVQVCHRYVPADTDAGVGGDWYDVIPLSSARVALVIGDVAGHGIHAAAMMGRLRTAVQTLADLDLPPDELLARLDDLVARTGQNEQRPELAATCLYLVYDPVSGHCSMSGAGQPPPALLHPDGRVEFAPLCPQPPLGVGGTRFTALDLALPMGTVITLYTDGLLDLRRHHSDTALDHLARTLGSAGPTLDGIADHVCASPHNTSDDDIALLLARTRMLPPSAVATWRYPATARSVPQARAAVSGQLSAWGLPELLPSTELAVSELVTNAVTHGGGPITVRLIRDRTLVCEVTDTGDSTPRPRRAAALDEGGRGLDLVTQLTDRWGTRSTGAGKTVWTEQALP</sequence>
<dbReference type="InterPro" id="IPR001932">
    <property type="entry name" value="PPM-type_phosphatase-like_dom"/>
</dbReference>
<feature type="transmembrane region" description="Helical" evidence="2">
    <location>
        <begin position="45"/>
        <end position="78"/>
    </location>
</feature>
<keyword evidence="2" id="KW-0472">Membrane</keyword>
<dbReference type="Gene3D" id="3.60.40.10">
    <property type="entry name" value="PPM-type phosphatase domain"/>
    <property type="match status" value="1"/>
</dbReference>
<dbReference type="SMART" id="SM00331">
    <property type="entry name" value="PP2C_SIG"/>
    <property type="match status" value="1"/>
</dbReference>
<evidence type="ECO:0000259" key="3">
    <source>
        <dbReference type="SMART" id="SM00331"/>
    </source>
</evidence>
<feature type="transmembrane region" description="Helical" evidence="2">
    <location>
        <begin position="90"/>
        <end position="108"/>
    </location>
</feature>
<keyword evidence="1" id="KW-0378">Hydrolase</keyword>
<dbReference type="Pfam" id="PF13581">
    <property type="entry name" value="HATPase_c_2"/>
    <property type="match status" value="1"/>
</dbReference>
<proteinExistence type="predicted"/>
<dbReference type="CDD" id="cd16936">
    <property type="entry name" value="HATPase_RsbW-like"/>
    <property type="match status" value="1"/>
</dbReference>
<feature type="transmembrane region" description="Helical" evidence="2">
    <location>
        <begin position="20"/>
        <end position="38"/>
    </location>
</feature>
<dbReference type="InterPro" id="IPR036890">
    <property type="entry name" value="HATPase_C_sf"/>
</dbReference>
<organism evidence="4 5">
    <name type="scientific">Streptacidiphilus cavernicola</name>
    <dbReference type="NCBI Taxonomy" id="3342716"/>
    <lineage>
        <taxon>Bacteria</taxon>
        <taxon>Bacillati</taxon>
        <taxon>Actinomycetota</taxon>
        <taxon>Actinomycetes</taxon>
        <taxon>Kitasatosporales</taxon>
        <taxon>Streptomycetaceae</taxon>
        <taxon>Streptacidiphilus</taxon>
    </lineage>
</organism>
<dbReference type="EMBL" id="JBHEZZ010000008">
    <property type="protein sequence ID" value="MFC1403065.1"/>
    <property type="molecule type" value="Genomic_DNA"/>
</dbReference>
<evidence type="ECO:0000256" key="2">
    <source>
        <dbReference type="SAM" id="Phobius"/>
    </source>
</evidence>
<keyword evidence="2" id="KW-0812">Transmembrane</keyword>
<dbReference type="RefSeq" id="WP_051724837.1">
    <property type="nucleotide sequence ID" value="NZ_JBHEZZ010000008.1"/>
</dbReference>